<organism evidence="4 5">
    <name type="scientific">Ditylenchus dipsaci</name>
    <dbReference type="NCBI Taxonomy" id="166011"/>
    <lineage>
        <taxon>Eukaryota</taxon>
        <taxon>Metazoa</taxon>
        <taxon>Ecdysozoa</taxon>
        <taxon>Nematoda</taxon>
        <taxon>Chromadorea</taxon>
        <taxon>Rhabditida</taxon>
        <taxon>Tylenchina</taxon>
        <taxon>Tylenchomorpha</taxon>
        <taxon>Sphaerularioidea</taxon>
        <taxon>Anguinidae</taxon>
        <taxon>Anguininae</taxon>
        <taxon>Ditylenchus</taxon>
    </lineage>
</organism>
<name>A0A915CN89_9BILA</name>
<evidence type="ECO:0000313" key="4">
    <source>
        <dbReference type="Proteomes" id="UP000887574"/>
    </source>
</evidence>
<accession>A0A915CN89</accession>
<feature type="region of interest" description="Disordered" evidence="3">
    <location>
        <begin position="1"/>
        <end position="113"/>
    </location>
</feature>
<sequence length="221" mass="24168">MNRQKAVAKKATPPVTKKSSPKASPPITTPTPKRGRGRPRKNPQSVPEVVIVVPKTPRIEVLPPKRSRRSPPNPKLTVEEPPKKQRKVEQVKTKPRLPAPAVPISTPKPVKTSAKKVAPSLCSENTIQEANNWSISSGFCSQVDTETISVDTSSSKVSSKVEARSTLLTFMFDARSLRQQMVEKYGDNNGEHTNATTPIQRSKLSASQKPSRPAPSVVELE</sequence>
<dbReference type="PROSITE" id="PS00354">
    <property type="entry name" value="HMGI_Y"/>
    <property type="match status" value="1"/>
</dbReference>
<keyword evidence="2" id="KW-0539">Nucleus</keyword>
<dbReference type="PRINTS" id="PR01217">
    <property type="entry name" value="PRICHEXTENSN"/>
</dbReference>
<evidence type="ECO:0000256" key="1">
    <source>
        <dbReference type="ARBA" id="ARBA00004123"/>
    </source>
</evidence>
<dbReference type="InterPro" id="IPR000637">
    <property type="entry name" value="HMGI/Y_DNA-bd_CS"/>
</dbReference>
<dbReference type="GO" id="GO:0005634">
    <property type="term" value="C:nucleus"/>
    <property type="evidence" value="ECO:0007669"/>
    <property type="project" value="UniProtKB-SubCell"/>
</dbReference>
<dbReference type="Proteomes" id="UP000887574">
    <property type="component" value="Unplaced"/>
</dbReference>
<dbReference type="WBParaSite" id="jg109">
    <property type="protein sequence ID" value="jg109"/>
    <property type="gene ID" value="jg109"/>
</dbReference>
<reference evidence="5" key="1">
    <citation type="submission" date="2022-11" db="UniProtKB">
        <authorList>
            <consortium name="WormBaseParasite"/>
        </authorList>
    </citation>
    <scope>IDENTIFICATION</scope>
</reference>
<dbReference type="AlphaFoldDB" id="A0A915CN89"/>
<proteinExistence type="predicted"/>
<evidence type="ECO:0000256" key="2">
    <source>
        <dbReference type="ARBA" id="ARBA00023242"/>
    </source>
</evidence>
<evidence type="ECO:0000256" key="3">
    <source>
        <dbReference type="SAM" id="MobiDB-lite"/>
    </source>
</evidence>
<feature type="region of interest" description="Disordered" evidence="3">
    <location>
        <begin position="184"/>
        <end position="221"/>
    </location>
</feature>
<feature type="compositionally biased region" description="Polar residues" evidence="3">
    <location>
        <begin position="191"/>
        <end position="210"/>
    </location>
</feature>
<dbReference type="GO" id="GO:0006355">
    <property type="term" value="P:regulation of DNA-templated transcription"/>
    <property type="evidence" value="ECO:0007669"/>
    <property type="project" value="InterPro"/>
</dbReference>
<comment type="subcellular location">
    <subcellularLocation>
        <location evidence="1">Nucleus</location>
    </subcellularLocation>
</comment>
<feature type="compositionally biased region" description="Basic and acidic residues" evidence="3">
    <location>
        <begin position="77"/>
        <end position="92"/>
    </location>
</feature>
<keyword evidence="4" id="KW-1185">Reference proteome</keyword>
<evidence type="ECO:0000313" key="5">
    <source>
        <dbReference type="WBParaSite" id="jg109"/>
    </source>
</evidence>
<protein>
    <submittedName>
        <fullName evidence="5">Uncharacterized protein</fullName>
    </submittedName>
</protein>